<dbReference type="PROSITE" id="PS01187">
    <property type="entry name" value="EGF_CA"/>
    <property type="match status" value="1"/>
</dbReference>
<evidence type="ECO:0000313" key="14">
    <source>
        <dbReference type="Proteomes" id="UP000261340"/>
    </source>
</evidence>
<evidence type="ECO:0000256" key="3">
    <source>
        <dbReference type="ARBA" id="ARBA00022588"/>
    </source>
</evidence>
<dbReference type="SMART" id="SM00181">
    <property type="entry name" value="EGF"/>
    <property type="match status" value="1"/>
</dbReference>
<dbReference type="GO" id="GO:0009986">
    <property type="term" value="C:cell surface"/>
    <property type="evidence" value="ECO:0007669"/>
    <property type="project" value="UniProtKB-SubCell"/>
</dbReference>
<dbReference type="GO" id="GO:0006958">
    <property type="term" value="P:complement activation, classical pathway"/>
    <property type="evidence" value="ECO:0007669"/>
    <property type="project" value="UniProtKB-KW"/>
</dbReference>
<keyword evidence="10" id="KW-0325">Glycoprotein</keyword>
<evidence type="ECO:0000256" key="9">
    <source>
        <dbReference type="ARBA" id="ARBA00023157"/>
    </source>
</evidence>
<dbReference type="SUPFAM" id="SSF49854">
    <property type="entry name" value="Spermadhesin, CUB domain"/>
    <property type="match status" value="1"/>
</dbReference>
<evidence type="ECO:0000256" key="4">
    <source>
        <dbReference type="ARBA" id="ARBA00022670"/>
    </source>
</evidence>
<keyword evidence="4" id="KW-0645">Protease</keyword>
<evidence type="ECO:0000256" key="7">
    <source>
        <dbReference type="ARBA" id="ARBA00022859"/>
    </source>
</evidence>
<keyword evidence="5" id="KW-0677">Repeat</keyword>
<evidence type="ECO:0000256" key="11">
    <source>
        <dbReference type="PROSITE-ProRule" id="PRU00059"/>
    </source>
</evidence>
<comment type="caution">
    <text evidence="11">Lacks conserved residue(s) required for the propagation of feature annotation.</text>
</comment>
<dbReference type="Ensembl" id="ENSACIT00000016145.1">
    <property type="protein sequence ID" value="ENSACIP00000015731.1"/>
    <property type="gene ID" value="ENSACIG00000012218.1"/>
</dbReference>
<keyword evidence="6" id="KW-0378">Hydrolase</keyword>
<dbReference type="Pfam" id="PF14670">
    <property type="entry name" value="FXa_inhibition"/>
    <property type="match status" value="1"/>
</dbReference>
<dbReference type="InterPro" id="IPR000742">
    <property type="entry name" value="EGF"/>
</dbReference>
<dbReference type="SMART" id="SM00179">
    <property type="entry name" value="EGF_CA"/>
    <property type="match status" value="1"/>
</dbReference>
<evidence type="ECO:0000256" key="8">
    <source>
        <dbReference type="ARBA" id="ARBA00022875"/>
    </source>
</evidence>
<dbReference type="InterPro" id="IPR001881">
    <property type="entry name" value="EGF-like_Ca-bd_dom"/>
</dbReference>
<dbReference type="Gene3D" id="2.10.25.10">
    <property type="entry name" value="Laminin"/>
    <property type="match status" value="1"/>
</dbReference>
<reference evidence="13" key="2">
    <citation type="submission" date="2025-09" db="UniProtKB">
        <authorList>
            <consortium name="Ensembl"/>
        </authorList>
    </citation>
    <scope>IDENTIFICATION</scope>
</reference>
<dbReference type="CDD" id="cd00041">
    <property type="entry name" value="CUB"/>
    <property type="match status" value="1"/>
</dbReference>
<evidence type="ECO:0000313" key="13">
    <source>
        <dbReference type="Ensembl" id="ENSACIP00000015731.1"/>
    </source>
</evidence>
<keyword evidence="14" id="KW-1185">Reference proteome</keyword>
<keyword evidence="9" id="KW-1015">Disulfide bond</keyword>
<reference evidence="13" key="1">
    <citation type="submission" date="2025-08" db="UniProtKB">
        <authorList>
            <consortium name="Ensembl"/>
        </authorList>
    </citation>
    <scope>IDENTIFICATION</scope>
</reference>
<dbReference type="FunFam" id="2.10.25.10:FF:000240">
    <property type="entry name" value="Vitamin K-dependent protein S"/>
    <property type="match status" value="1"/>
</dbReference>
<dbReference type="Pfam" id="PF00431">
    <property type="entry name" value="CUB"/>
    <property type="match status" value="1"/>
</dbReference>
<dbReference type="SUPFAM" id="SSF57196">
    <property type="entry name" value="EGF/Laminin"/>
    <property type="match status" value="1"/>
</dbReference>
<evidence type="ECO:0000256" key="6">
    <source>
        <dbReference type="ARBA" id="ARBA00022801"/>
    </source>
</evidence>
<dbReference type="GO" id="GO:0072562">
    <property type="term" value="C:blood microparticle"/>
    <property type="evidence" value="ECO:0007669"/>
    <property type="project" value="TreeGrafter"/>
</dbReference>
<evidence type="ECO:0000256" key="10">
    <source>
        <dbReference type="ARBA" id="ARBA00023180"/>
    </source>
</evidence>
<evidence type="ECO:0000256" key="5">
    <source>
        <dbReference type="ARBA" id="ARBA00022737"/>
    </source>
</evidence>
<keyword evidence="8" id="KW-0180">Complement pathway</keyword>
<evidence type="ECO:0000259" key="12">
    <source>
        <dbReference type="PROSITE" id="PS01180"/>
    </source>
</evidence>
<dbReference type="FunFam" id="2.60.120.290:FF:000012">
    <property type="entry name" value="mannan-binding lectin serine protease 1 isoform X1"/>
    <property type="match status" value="1"/>
</dbReference>
<dbReference type="Gene3D" id="2.60.120.290">
    <property type="entry name" value="Spermadhesin, CUB domain"/>
    <property type="match status" value="1"/>
</dbReference>
<dbReference type="InterPro" id="IPR000859">
    <property type="entry name" value="CUB_dom"/>
</dbReference>
<keyword evidence="7" id="KW-0391">Immunity</keyword>
<dbReference type="InterPro" id="IPR035914">
    <property type="entry name" value="Sperma_CUB_dom_sf"/>
</dbReference>
<dbReference type="GO" id="GO:0005509">
    <property type="term" value="F:calcium ion binding"/>
    <property type="evidence" value="ECO:0007669"/>
    <property type="project" value="InterPro"/>
</dbReference>
<dbReference type="SMART" id="SM00042">
    <property type="entry name" value="CUB"/>
    <property type="match status" value="1"/>
</dbReference>
<dbReference type="GO" id="GO:0031638">
    <property type="term" value="P:zymogen activation"/>
    <property type="evidence" value="ECO:0007669"/>
    <property type="project" value="TreeGrafter"/>
</dbReference>
<dbReference type="GeneTree" id="ENSGT00950000183084"/>
<protein>
    <recommendedName>
        <fullName evidence="12">CUB domain-containing protein</fullName>
    </recommendedName>
</protein>
<sequence length="200" mass="22488">IKIQTLIFCLLDRTKNCIPVMHEQIQSPQYPQPYPPNLHKKWDLWVPKGYQIQLSLTHLDIYASTDCSQDSLTVLYDLKVLGKFCGQENSTDHQGKNPILSPSNTLTLIFQTSDSTAEVQQHTGFSATFKAIDIDECSKTDAREDSGLLCSQICINTPGSYHCSCHSGYKLHLDQRTCLCKCEIRGNTGVFVCIFILVIL</sequence>
<dbReference type="GO" id="GO:0045087">
    <property type="term" value="P:innate immune response"/>
    <property type="evidence" value="ECO:0007669"/>
    <property type="project" value="UniProtKB-KW"/>
</dbReference>
<dbReference type="PANTHER" id="PTHR24255">
    <property type="entry name" value="COMPLEMENT COMPONENT 1, S SUBCOMPONENT-RELATED"/>
    <property type="match status" value="1"/>
</dbReference>
<comment type="subcellular location">
    <subcellularLocation>
        <location evidence="1">Cell surface</location>
    </subcellularLocation>
</comment>
<dbReference type="PROSITE" id="PS01180">
    <property type="entry name" value="CUB"/>
    <property type="match status" value="1"/>
</dbReference>
<dbReference type="STRING" id="61819.ENSACIP00000015731"/>
<accession>A0A3Q0RYD0</accession>
<evidence type="ECO:0000256" key="1">
    <source>
        <dbReference type="ARBA" id="ARBA00004241"/>
    </source>
</evidence>
<evidence type="ECO:0000256" key="2">
    <source>
        <dbReference type="ARBA" id="ARBA00022536"/>
    </source>
</evidence>
<name>A0A3Q0RYD0_AMPCI</name>
<organism evidence="13 14">
    <name type="scientific">Amphilophus citrinellus</name>
    <name type="common">Midas cichlid</name>
    <name type="synonym">Cichlasoma citrinellum</name>
    <dbReference type="NCBI Taxonomy" id="61819"/>
    <lineage>
        <taxon>Eukaryota</taxon>
        <taxon>Metazoa</taxon>
        <taxon>Chordata</taxon>
        <taxon>Craniata</taxon>
        <taxon>Vertebrata</taxon>
        <taxon>Euteleostomi</taxon>
        <taxon>Actinopterygii</taxon>
        <taxon>Neopterygii</taxon>
        <taxon>Teleostei</taxon>
        <taxon>Neoteleostei</taxon>
        <taxon>Acanthomorphata</taxon>
        <taxon>Ovalentaria</taxon>
        <taxon>Cichlomorphae</taxon>
        <taxon>Cichliformes</taxon>
        <taxon>Cichlidae</taxon>
        <taxon>New World cichlids</taxon>
        <taxon>Cichlasomatinae</taxon>
        <taxon>Heroini</taxon>
        <taxon>Amphilophus</taxon>
    </lineage>
</organism>
<dbReference type="InterPro" id="IPR018097">
    <property type="entry name" value="EGF_Ca-bd_CS"/>
</dbReference>
<dbReference type="AlphaFoldDB" id="A0A3Q0RYD0"/>
<dbReference type="OMA" id="PNVYPNH"/>
<feature type="domain" description="CUB" evidence="12">
    <location>
        <begin position="9"/>
        <end position="132"/>
    </location>
</feature>
<proteinExistence type="predicted"/>
<dbReference type="PANTHER" id="PTHR24255:SF25">
    <property type="entry name" value="COMPLEMENT C1R SUBCOMPONENT"/>
    <property type="match status" value="1"/>
</dbReference>
<keyword evidence="2" id="KW-0245">EGF-like domain</keyword>
<dbReference type="Proteomes" id="UP000261340">
    <property type="component" value="Unplaced"/>
</dbReference>
<dbReference type="PROSITE" id="PS01186">
    <property type="entry name" value="EGF_2"/>
    <property type="match status" value="1"/>
</dbReference>
<dbReference type="GO" id="GO:0004252">
    <property type="term" value="F:serine-type endopeptidase activity"/>
    <property type="evidence" value="ECO:0007669"/>
    <property type="project" value="TreeGrafter"/>
</dbReference>
<keyword evidence="3" id="KW-0399">Innate immunity</keyword>